<dbReference type="PROSITE" id="PS51898">
    <property type="entry name" value="TYR_RECOMBINASE"/>
    <property type="match status" value="1"/>
</dbReference>
<dbReference type="RefSeq" id="WP_106931959.1">
    <property type="nucleotide sequence ID" value="NZ_PYFT01000001.1"/>
</dbReference>
<dbReference type="GO" id="GO:0015074">
    <property type="term" value="P:DNA integration"/>
    <property type="evidence" value="ECO:0007669"/>
    <property type="project" value="UniProtKB-KW"/>
</dbReference>
<dbReference type="InterPro" id="IPR011010">
    <property type="entry name" value="DNA_brk_join_enz"/>
</dbReference>
<dbReference type="Pfam" id="PF00589">
    <property type="entry name" value="Phage_integrase"/>
    <property type="match status" value="2"/>
</dbReference>
<evidence type="ECO:0000256" key="2">
    <source>
        <dbReference type="ARBA" id="ARBA00022908"/>
    </source>
</evidence>
<dbReference type="PANTHER" id="PTHR30629:SF2">
    <property type="entry name" value="PROPHAGE INTEGRASE INTS-RELATED"/>
    <property type="match status" value="1"/>
</dbReference>
<evidence type="ECO:0000256" key="4">
    <source>
        <dbReference type="ARBA" id="ARBA00023172"/>
    </source>
</evidence>
<protein>
    <submittedName>
        <fullName evidence="6">Recombinase XerD</fullName>
    </submittedName>
</protein>
<evidence type="ECO:0000313" key="6">
    <source>
        <dbReference type="EMBL" id="PSR55777.1"/>
    </source>
</evidence>
<evidence type="ECO:0000259" key="5">
    <source>
        <dbReference type="PROSITE" id="PS51898"/>
    </source>
</evidence>
<dbReference type="InterPro" id="IPR010998">
    <property type="entry name" value="Integrase_recombinase_N"/>
</dbReference>
<proteinExistence type="inferred from homology"/>
<evidence type="ECO:0000256" key="1">
    <source>
        <dbReference type="ARBA" id="ARBA00008857"/>
    </source>
</evidence>
<dbReference type="Gene3D" id="1.10.150.130">
    <property type="match status" value="1"/>
</dbReference>
<name>A0A2T2YJU1_9BACT</name>
<dbReference type="SUPFAM" id="SSF56349">
    <property type="entry name" value="DNA breaking-rejoining enzymes"/>
    <property type="match status" value="1"/>
</dbReference>
<dbReference type="PANTHER" id="PTHR30629">
    <property type="entry name" value="PROPHAGE INTEGRASE"/>
    <property type="match status" value="1"/>
</dbReference>
<dbReference type="Gene3D" id="1.10.443.10">
    <property type="entry name" value="Intergrase catalytic core"/>
    <property type="match status" value="1"/>
</dbReference>
<dbReference type="Pfam" id="PF13356">
    <property type="entry name" value="Arm-DNA-bind_3"/>
    <property type="match status" value="1"/>
</dbReference>
<dbReference type="OrthoDB" id="9795573at2"/>
<dbReference type="InterPro" id="IPR002104">
    <property type="entry name" value="Integrase_catalytic"/>
</dbReference>
<dbReference type="GO" id="GO:0003677">
    <property type="term" value="F:DNA binding"/>
    <property type="evidence" value="ECO:0007669"/>
    <property type="project" value="UniProtKB-KW"/>
</dbReference>
<keyword evidence="3" id="KW-0238">DNA-binding</keyword>
<feature type="domain" description="Tyr recombinase" evidence="5">
    <location>
        <begin position="200"/>
        <end position="421"/>
    </location>
</feature>
<evidence type="ECO:0000313" key="7">
    <source>
        <dbReference type="Proteomes" id="UP000240357"/>
    </source>
</evidence>
<keyword evidence="4" id="KW-0233">DNA recombination</keyword>
<dbReference type="Gene3D" id="3.30.160.390">
    <property type="entry name" value="Integrase, DNA-binding domain"/>
    <property type="match status" value="1"/>
</dbReference>
<evidence type="ECO:0000256" key="3">
    <source>
        <dbReference type="ARBA" id="ARBA00023125"/>
    </source>
</evidence>
<comment type="caution">
    <text evidence="6">The sequence shown here is derived from an EMBL/GenBank/DDBJ whole genome shotgun (WGS) entry which is preliminary data.</text>
</comment>
<accession>A0A2T2YJU1</accession>
<gene>
    <name evidence="6" type="ORF">AHMF7605_20870</name>
</gene>
<dbReference type="EMBL" id="PYFT01000001">
    <property type="protein sequence ID" value="PSR55777.1"/>
    <property type="molecule type" value="Genomic_DNA"/>
</dbReference>
<keyword evidence="7" id="KW-1185">Reference proteome</keyword>
<dbReference type="InterPro" id="IPR050808">
    <property type="entry name" value="Phage_Integrase"/>
</dbReference>
<organism evidence="6 7">
    <name type="scientific">Adhaeribacter arboris</name>
    <dbReference type="NCBI Taxonomy" id="2072846"/>
    <lineage>
        <taxon>Bacteria</taxon>
        <taxon>Pseudomonadati</taxon>
        <taxon>Bacteroidota</taxon>
        <taxon>Cytophagia</taxon>
        <taxon>Cytophagales</taxon>
        <taxon>Hymenobacteraceae</taxon>
        <taxon>Adhaeribacter</taxon>
    </lineage>
</organism>
<dbReference type="InterPro" id="IPR038488">
    <property type="entry name" value="Integrase_DNA-bd_sf"/>
</dbReference>
<dbReference type="InterPro" id="IPR025166">
    <property type="entry name" value="Integrase_DNA_bind_dom"/>
</dbReference>
<dbReference type="InterPro" id="IPR013762">
    <property type="entry name" value="Integrase-like_cat_sf"/>
</dbReference>
<comment type="similarity">
    <text evidence="1">Belongs to the 'phage' integrase family.</text>
</comment>
<dbReference type="GO" id="GO:0006310">
    <property type="term" value="P:DNA recombination"/>
    <property type="evidence" value="ECO:0007669"/>
    <property type="project" value="UniProtKB-KW"/>
</dbReference>
<dbReference type="CDD" id="cd00796">
    <property type="entry name" value="INT_Rci_Hp1_C"/>
    <property type="match status" value="1"/>
</dbReference>
<dbReference type="AlphaFoldDB" id="A0A2T2YJU1"/>
<keyword evidence="2" id="KW-0229">DNA integration</keyword>
<reference evidence="6 7" key="1">
    <citation type="submission" date="2018-03" db="EMBL/GenBank/DDBJ databases">
        <title>Adhaeribacter sp. HMF7605 Genome sequencing and assembly.</title>
        <authorList>
            <person name="Kang H."/>
            <person name="Kang J."/>
            <person name="Cha I."/>
            <person name="Kim H."/>
            <person name="Joh K."/>
        </authorList>
    </citation>
    <scope>NUCLEOTIDE SEQUENCE [LARGE SCALE GENOMIC DNA]</scope>
    <source>
        <strain evidence="6 7">HMF7605</strain>
    </source>
</reference>
<dbReference type="Proteomes" id="UP000240357">
    <property type="component" value="Unassembled WGS sequence"/>
</dbReference>
<sequence>MPAKVINFTKACLTNLPLPEAGKRKYYKDTQLKGLILDVRSNGSKSFYIYKKISGKPERLFLGIFPEITIENARKKAKIKIGEIAQGKNPQEEARQVRNEMSFEQLFDQYMKRYSKVHKKSWRYDEREVNRFLAHWFKRRLSDIKRVEVQRLHEKIYAESGLYQANRLLERIRAIFNKALEWGWEGTNPAIGIKKYKEKSRDRFIQPVEMPFIIRSLNEETNETVKDYLWILLLTGARKTNTLMMRWEQINWERNEWRIPDTKNGEPVTVPLIERALEILKRREMTSQSPWVFPQEADNEKHFVNTKRAWRRTLERATLYLWQQNERIAPLLEKLECNVPVFLLSEILFKAVIKRAEKEKIPLPASLLDIRLHDIRRTFGSYQALTGASLQVIGKSLGHKSTQATQIYARLNLDAVRASIEKATGAMFD</sequence>